<feature type="compositionally biased region" description="Low complexity" evidence="1">
    <location>
        <begin position="153"/>
        <end position="171"/>
    </location>
</feature>
<dbReference type="GeneID" id="102990987"/>
<name>A0A9W2WA63_PHYMC</name>
<sequence>MLAHFSGDYYTSQNEETWNRQVDQTLEADGHCILSPMGMRANVLEASLVSWQPPNAPPLEEQVAAASLLPLALGSSAWRSTVRPPVGVAASMDTGNCPRGCQLPCIYTAICSSELEKVQEKGDSGMTTGERRYSTKLNDFLESKGCFANIMSSGRSVSPSSSTETGLSISGPFSPGRGSVHPDPAADLDLKSSSSHSDHSSETSLPEARKDKYPQEFSLLKLQTKDGQRPEWTFYPRLSSNIHTYHVGKQCFFNGVFLGNRRSLSERTMDKSFGRKKYVIDPRNGIPKVTPGDNPYMYPEHSKGFHKAGSTLPPGNFSILPFWVKEKANELKNEIREVEELDSWQPAVPLLQSLLPVGGSKNLQKVA</sequence>
<reference evidence="3" key="1">
    <citation type="submission" date="2025-08" db="UniProtKB">
        <authorList>
            <consortium name="RefSeq"/>
        </authorList>
    </citation>
    <scope>IDENTIFICATION</scope>
    <source>
        <tissue evidence="3">Muscle</tissue>
    </source>
</reference>
<dbReference type="Pfam" id="PF15160">
    <property type="entry name" value="SASRP1"/>
    <property type="match status" value="1"/>
</dbReference>
<dbReference type="RefSeq" id="XP_054935990.1">
    <property type="nucleotide sequence ID" value="XM_055080015.1"/>
</dbReference>
<dbReference type="CTD" id="221409"/>
<protein>
    <submittedName>
        <fullName evidence="3">Spermatogenesis-associated serine-rich protein 1</fullName>
    </submittedName>
</protein>
<dbReference type="KEGG" id="pcad:102990987"/>
<keyword evidence="2" id="KW-1185">Reference proteome</keyword>
<dbReference type="PANTHER" id="PTHR35845">
    <property type="entry name" value="SPERMATOGENESIS-ASSOCIATED SERINE-RICH PROTEIN 1"/>
    <property type="match status" value="1"/>
</dbReference>
<proteinExistence type="predicted"/>
<organism evidence="2 3">
    <name type="scientific">Physeter macrocephalus</name>
    <name type="common">Sperm whale</name>
    <name type="synonym">Physeter catodon</name>
    <dbReference type="NCBI Taxonomy" id="9755"/>
    <lineage>
        <taxon>Eukaryota</taxon>
        <taxon>Metazoa</taxon>
        <taxon>Chordata</taxon>
        <taxon>Craniata</taxon>
        <taxon>Vertebrata</taxon>
        <taxon>Euteleostomi</taxon>
        <taxon>Mammalia</taxon>
        <taxon>Eutheria</taxon>
        <taxon>Laurasiatheria</taxon>
        <taxon>Artiodactyla</taxon>
        <taxon>Whippomorpha</taxon>
        <taxon>Cetacea</taxon>
        <taxon>Odontoceti</taxon>
        <taxon>Physeteridae</taxon>
        <taxon>Physeter</taxon>
    </lineage>
</organism>
<feature type="region of interest" description="Disordered" evidence="1">
    <location>
        <begin position="153"/>
        <end position="212"/>
    </location>
</feature>
<dbReference type="PANTHER" id="PTHR35845:SF1">
    <property type="entry name" value="SPERMATOGENESIS-ASSOCIATED SERINE-RICH PROTEIN 1"/>
    <property type="match status" value="1"/>
</dbReference>
<dbReference type="Proteomes" id="UP000248484">
    <property type="component" value="Chromosome 18"/>
</dbReference>
<dbReference type="AlphaFoldDB" id="A0A9W2WA63"/>
<feature type="compositionally biased region" description="Basic and acidic residues" evidence="1">
    <location>
        <begin position="196"/>
        <end position="212"/>
    </location>
</feature>
<dbReference type="OrthoDB" id="186791at2759"/>
<evidence type="ECO:0000256" key="1">
    <source>
        <dbReference type="SAM" id="MobiDB-lite"/>
    </source>
</evidence>
<gene>
    <name evidence="3" type="primary">SPATS1</name>
</gene>
<evidence type="ECO:0000313" key="2">
    <source>
        <dbReference type="Proteomes" id="UP000248484"/>
    </source>
</evidence>
<accession>A0A9W2WA63</accession>
<dbReference type="InterPro" id="IPR029165">
    <property type="entry name" value="SASRP1"/>
</dbReference>
<evidence type="ECO:0000313" key="3">
    <source>
        <dbReference type="RefSeq" id="XP_054935990.1"/>
    </source>
</evidence>